<dbReference type="AlphaFoldDB" id="A0A550JJL9"/>
<sequence>MLAGVGVGAYFLGAGSAAKPETVEKSPAATQSAETGVAPVGPMLPMDDFIVNILDAEGTRYLKVSMTLELLTPEGMLEIEERKAQVRDTILLYLGSKTFDEIRDLQGKLQLRADLIGKLNALLTKGKIKTIYFTDFVVQ</sequence>
<keyword evidence="5 10" id="KW-0145">Chemotaxis</keyword>
<dbReference type="GO" id="GO:0006935">
    <property type="term" value="P:chemotaxis"/>
    <property type="evidence" value="ECO:0007669"/>
    <property type="project" value="UniProtKB-KW"/>
</dbReference>
<dbReference type="GO" id="GO:0005886">
    <property type="term" value="C:plasma membrane"/>
    <property type="evidence" value="ECO:0007669"/>
    <property type="project" value="UniProtKB-SubCell"/>
</dbReference>
<dbReference type="EMBL" id="VJVV01000002">
    <property type="protein sequence ID" value="TRO83404.1"/>
    <property type="molecule type" value="Genomic_DNA"/>
</dbReference>
<name>A0A550JJL9_9BACT</name>
<keyword evidence="9 10" id="KW-0472">Membrane</keyword>
<dbReference type="OrthoDB" id="9799777at2"/>
<dbReference type="GO" id="GO:0071978">
    <property type="term" value="P:bacterial-type flagellum-dependent swarming motility"/>
    <property type="evidence" value="ECO:0007669"/>
    <property type="project" value="TreeGrafter"/>
</dbReference>
<evidence type="ECO:0000256" key="6">
    <source>
        <dbReference type="ARBA" id="ARBA00022692"/>
    </source>
</evidence>
<keyword evidence="11" id="KW-0969">Cilium</keyword>
<keyword evidence="6" id="KW-0812">Transmembrane</keyword>
<dbReference type="Proteomes" id="UP000317155">
    <property type="component" value="Unassembled WGS sequence"/>
</dbReference>
<evidence type="ECO:0000256" key="4">
    <source>
        <dbReference type="ARBA" id="ARBA00022475"/>
    </source>
</evidence>
<gene>
    <name evidence="11" type="ORF">FL622_03105</name>
</gene>
<comment type="similarity">
    <text evidence="3 10">Belongs to the FliL family.</text>
</comment>
<evidence type="ECO:0000313" key="11">
    <source>
        <dbReference type="EMBL" id="TRO83404.1"/>
    </source>
</evidence>
<keyword evidence="4 10" id="KW-1003">Cell membrane</keyword>
<dbReference type="PANTHER" id="PTHR35091">
    <property type="entry name" value="FLAGELLAR PROTEIN FLIL"/>
    <property type="match status" value="1"/>
</dbReference>
<organism evidence="11 12">
    <name type="scientific">Trichloromonas acetexigens</name>
    <dbReference type="NCBI Taxonomy" id="38815"/>
    <lineage>
        <taxon>Bacteria</taxon>
        <taxon>Pseudomonadati</taxon>
        <taxon>Thermodesulfobacteriota</taxon>
        <taxon>Desulfuromonadia</taxon>
        <taxon>Desulfuromonadales</taxon>
        <taxon>Trichloromonadaceae</taxon>
        <taxon>Trichloromonas</taxon>
    </lineage>
</organism>
<evidence type="ECO:0000256" key="9">
    <source>
        <dbReference type="ARBA" id="ARBA00023136"/>
    </source>
</evidence>
<evidence type="ECO:0000256" key="3">
    <source>
        <dbReference type="ARBA" id="ARBA00008281"/>
    </source>
</evidence>
<evidence type="ECO:0000256" key="8">
    <source>
        <dbReference type="ARBA" id="ARBA00022989"/>
    </source>
</evidence>
<keyword evidence="12" id="KW-1185">Reference proteome</keyword>
<keyword evidence="11" id="KW-0966">Cell projection</keyword>
<evidence type="ECO:0000256" key="10">
    <source>
        <dbReference type="RuleBase" id="RU364125"/>
    </source>
</evidence>
<comment type="subcellular location">
    <subcellularLocation>
        <location evidence="2">Cell membrane</location>
        <topology evidence="2">Single-pass membrane protein</topology>
    </subcellularLocation>
</comment>
<proteinExistence type="inferred from homology"/>
<dbReference type="InterPro" id="IPR005503">
    <property type="entry name" value="FliL"/>
</dbReference>
<accession>A0A550JJL9</accession>
<dbReference type="PANTHER" id="PTHR35091:SF2">
    <property type="entry name" value="FLAGELLAR PROTEIN FLIL"/>
    <property type="match status" value="1"/>
</dbReference>
<evidence type="ECO:0000313" key="12">
    <source>
        <dbReference type="Proteomes" id="UP000317155"/>
    </source>
</evidence>
<dbReference type="Pfam" id="PF03748">
    <property type="entry name" value="FliL"/>
    <property type="match status" value="1"/>
</dbReference>
<comment type="caution">
    <text evidence="11">The sequence shown here is derived from an EMBL/GenBank/DDBJ whole genome shotgun (WGS) entry which is preliminary data.</text>
</comment>
<evidence type="ECO:0000256" key="1">
    <source>
        <dbReference type="ARBA" id="ARBA00002254"/>
    </source>
</evidence>
<protein>
    <recommendedName>
        <fullName evidence="10">Flagellar protein FliL</fullName>
    </recommendedName>
</protein>
<reference evidence="11 12" key="1">
    <citation type="submission" date="2019-07" db="EMBL/GenBank/DDBJ databases">
        <title>Insights of Desulfuromonas acetexigens electromicrobiology.</title>
        <authorList>
            <person name="Katuri K."/>
            <person name="Sapireddy V."/>
            <person name="Shaw D.R."/>
            <person name="Saikaly P."/>
        </authorList>
    </citation>
    <scope>NUCLEOTIDE SEQUENCE [LARGE SCALE GENOMIC DNA]</scope>
    <source>
        <strain evidence="11 12">2873</strain>
    </source>
</reference>
<keyword evidence="11" id="KW-0282">Flagellum</keyword>
<keyword evidence="7 10" id="KW-0283">Flagellar rotation</keyword>
<evidence type="ECO:0000256" key="7">
    <source>
        <dbReference type="ARBA" id="ARBA00022779"/>
    </source>
</evidence>
<evidence type="ECO:0000256" key="2">
    <source>
        <dbReference type="ARBA" id="ARBA00004162"/>
    </source>
</evidence>
<keyword evidence="8" id="KW-1133">Transmembrane helix</keyword>
<comment type="function">
    <text evidence="1 10">Controls the rotational direction of flagella during chemotaxis.</text>
</comment>
<evidence type="ECO:0000256" key="5">
    <source>
        <dbReference type="ARBA" id="ARBA00022500"/>
    </source>
</evidence>
<dbReference type="GO" id="GO:0009425">
    <property type="term" value="C:bacterial-type flagellum basal body"/>
    <property type="evidence" value="ECO:0007669"/>
    <property type="project" value="InterPro"/>
</dbReference>